<name>A0AAD1XBZ3_EUPCR</name>
<proteinExistence type="predicted"/>
<evidence type="ECO:0000259" key="8">
    <source>
        <dbReference type="PROSITE" id="PS51328"/>
    </source>
</evidence>
<keyword evidence="4 7" id="KW-1133">Transmembrane helix</keyword>
<dbReference type="InterPro" id="IPR013320">
    <property type="entry name" value="ConA-like_dom_sf"/>
</dbReference>
<evidence type="ECO:0000256" key="1">
    <source>
        <dbReference type="ARBA" id="ARBA00004479"/>
    </source>
</evidence>
<dbReference type="Gene3D" id="2.60.120.200">
    <property type="match status" value="1"/>
</dbReference>
<keyword evidence="3" id="KW-0732">Signal</keyword>
<evidence type="ECO:0000256" key="3">
    <source>
        <dbReference type="ARBA" id="ARBA00022729"/>
    </source>
</evidence>
<dbReference type="Pfam" id="PF03388">
    <property type="entry name" value="Lectin_leg-like"/>
    <property type="match status" value="1"/>
</dbReference>
<evidence type="ECO:0000256" key="6">
    <source>
        <dbReference type="SAM" id="Coils"/>
    </source>
</evidence>
<dbReference type="AlphaFoldDB" id="A0AAD1XBZ3"/>
<dbReference type="SUPFAM" id="SSF49899">
    <property type="entry name" value="Concanavalin A-like lectins/glucanases"/>
    <property type="match status" value="1"/>
</dbReference>
<evidence type="ECO:0000256" key="4">
    <source>
        <dbReference type="ARBA" id="ARBA00022989"/>
    </source>
</evidence>
<dbReference type="GO" id="GO:0000139">
    <property type="term" value="C:Golgi membrane"/>
    <property type="evidence" value="ECO:0007669"/>
    <property type="project" value="TreeGrafter"/>
</dbReference>
<evidence type="ECO:0000256" key="5">
    <source>
        <dbReference type="ARBA" id="ARBA00023136"/>
    </source>
</evidence>
<evidence type="ECO:0000256" key="2">
    <source>
        <dbReference type="ARBA" id="ARBA00022692"/>
    </source>
</evidence>
<protein>
    <recommendedName>
        <fullName evidence="8">L-type lectin-like domain-containing protein</fullName>
    </recommendedName>
</protein>
<feature type="domain" description="L-type lectin-like" evidence="8">
    <location>
        <begin position="18"/>
        <end position="244"/>
    </location>
</feature>
<feature type="transmembrane region" description="Helical" evidence="7">
    <location>
        <begin position="469"/>
        <end position="487"/>
    </location>
</feature>
<organism evidence="9 10">
    <name type="scientific">Euplotes crassus</name>
    <dbReference type="NCBI Taxonomy" id="5936"/>
    <lineage>
        <taxon>Eukaryota</taxon>
        <taxon>Sar</taxon>
        <taxon>Alveolata</taxon>
        <taxon>Ciliophora</taxon>
        <taxon>Intramacronucleata</taxon>
        <taxon>Spirotrichea</taxon>
        <taxon>Hypotrichia</taxon>
        <taxon>Euplotida</taxon>
        <taxon>Euplotidae</taxon>
        <taxon>Moneuplotes</taxon>
    </lineage>
</organism>
<dbReference type="InterPro" id="IPR051136">
    <property type="entry name" value="Intracellular_Lectin-GPT"/>
</dbReference>
<dbReference type="PANTHER" id="PTHR12223">
    <property type="entry name" value="VESICULAR MANNOSE-BINDING LECTIN"/>
    <property type="match status" value="1"/>
</dbReference>
<dbReference type="PROSITE" id="PS51328">
    <property type="entry name" value="L_LECTIN_LIKE"/>
    <property type="match status" value="1"/>
</dbReference>
<keyword evidence="5 7" id="KW-0472">Membrane</keyword>
<comment type="caution">
    <text evidence="9">The sequence shown here is derived from an EMBL/GenBank/DDBJ whole genome shotgun (WGS) entry which is preliminary data.</text>
</comment>
<dbReference type="EMBL" id="CAMPGE010007349">
    <property type="protein sequence ID" value="CAI2366268.1"/>
    <property type="molecule type" value="Genomic_DNA"/>
</dbReference>
<comment type="subcellular location">
    <subcellularLocation>
        <location evidence="1">Membrane</location>
        <topology evidence="1">Single-pass type I membrane protein</topology>
    </subcellularLocation>
</comment>
<dbReference type="PANTHER" id="PTHR12223:SF28">
    <property type="entry name" value="LECTIN, MANNOSE BINDING 1 LIKE"/>
    <property type="match status" value="1"/>
</dbReference>
<gene>
    <name evidence="9" type="ORF">ECRASSUSDP1_LOCUS7540</name>
</gene>
<dbReference type="Proteomes" id="UP001295684">
    <property type="component" value="Unassembled WGS sequence"/>
</dbReference>
<dbReference type="GO" id="GO:0030134">
    <property type="term" value="C:COPII-coated ER to Golgi transport vesicle"/>
    <property type="evidence" value="ECO:0007669"/>
    <property type="project" value="TreeGrafter"/>
</dbReference>
<keyword evidence="10" id="KW-1185">Reference proteome</keyword>
<dbReference type="InterPro" id="IPR005052">
    <property type="entry name" value="Lectin_leg"/>
</dbReference>
<dbReference type="GO" id="GO:0005537">
    <property type="term" value="F:D-mannose binding"/>
    <property type="evidence" value="ECO:0007669"/>
    <property type="project" value="TreeGrafter"/>
</dbReference>
<keyword evidence="2 7" id="KW-0812">Transmembrane</keyword>
<sequence length="500" mass="58060">MKIVKTIILILSFFLICVYLYDKQMIIKRFSFDMESKHMPHAYHTFGASTKLKNKIKLIPEVDLRYGGVFLNQKYRSTSFSMDFTFKINSPTQSSDGFVFWFTPEIPTFDFKSGRIHGVEQKTSGFSIWLHKDERAREGTRWRLFGHYDAGKGVPLERGKILPENSCTFMIDPTRVPAKVRVEKIESQIKVFVIDDNSNSENWRSCITTRYNGIPKDGFFGFTSGNANGIRNDIDILKIIIADLDPNSPYVQFDDDKKTETRYFSLKDEEEKEYEDDPETANDIFHMKRKVSKYSEAGKGIQFLSSDSQEDVLYKVYEGLHQFNLNMKEMIKEARYKLMDPNSKVEETSVPNLMKDLTYTRDSIEYMGQSINNLNKTLNYLLSGQYAQDAARMQQTATYQVSAEEDVIDRLNVKLTELERKYESHKGTLETKIVNINRQTQIHNQEMKSRVQQKMSEIGNINSTQEGDGLFYILLASVVLLGIFIYINRKMQESKKKHIL</sequence>
<feature type="coiled-coil region" evidence="6">
    <location>
        <begin position="401"/>
        <end position="428"/>
    </location>
</feature>
<accession>A0AAD1XBZ3</accession>
<reference evidence="9" key="1">
    <citation type="submission" date="2023-07" db="EMBL/GenBank/DDBJ databases">
        <authorList>
            <consortium name="AG Swart"/>
            <person name="Singh M."/>
            <person name="Singh A."/>
            <person name="Seah K."/>
            <person name="Emmerich C."/>
        </authorList>
    </citation>
    <scope>NUCLEOTIDE SEQUENCE</scope>
    <source>
        <strain evidence="9">DP1</strain>
    </source>
</reference>
<dbReference type="GO" id="GO:0006888">
    <property type="term" value="P:endoplasmic reticulum to Golgi vesicle-mediated transport"/>
    <property type="evidence" value="ECO:0007669"/>
    <property type="project" value="TreeGrafter"/>
</dbReference>
<dbReference type="GO" id="GO:0005789">
    <property type="term" value="C:endoplasmic reticulum membrane"/>
    <property type="evidence" value="ECO:0007669"/>
    <property type="project" value="TreeGrafter"/>
</dbReference>
<evidence type="ECO:0000256" key="7">
    <source>
        <dbReference type="SAM" id="Phobius"/>
    </source>
</evidence>
<dbReference type="GO" id="GO:0005793">
    <property type="term" value="C:endoplasmic reticulum-Golgi intermediate compartment"/>
    <property type="evidence" value="ECO:0007669"/>
    <property type="project" value="TreeGrafter"/>
</dbReference>
<evidence type="ECO:0000313" key="9">
    <source>
        <dbReference type="EMBL" id="CAI2366268.1"/>
    </source>
</evidence>
<keyword evidence="6" id="KW-0175">Coiled coil</keyword>
<evidence type="ECO:0000313" key="10">
    <source>
        <dbReference type="Proteomes" id="UP001295684"/>
    </source>
</evidence>